<organism evidence="1 2">
    <name type="scientific">Dunaliella salina</name>
    <name type="common">Green alga</name>
    <name type="synonym">Protococcus salinus</name>
    <dbReference type="NCBI Taxonomy" id="3046"/>
    <lineage>
        <taxon>Eukaryota</taxon>
        <taxon>Viridiplantae</taxon>
        <taxon>Chlorophyta</taxon>
        <taxon>core chlorophytes</taxon>
        <taxon>Chlorophyceae</taxon>
        <taxon>CS clade</taxon>
        <taxon>Chlamydomonadales</taxon>
        <taxon>Dunaliellaceae</taxon>
        <taxon>Dunaliella</taxon>
    </lineage>
</organism>
<evidence type="ECO:0000313" key="1">
    <source>
        <dbReference type="EMBL" id="KAF5825238.1"/>
    </source>
</evidence>
<comment type="caution">
    <text evidence="1">The sequence shown here is derived from an EMBL/GenBank/DDBJ whole genome shotgun (WGS) entry which is preliminary data.</text>
</comment>
<accession>A0ABQ7FR82</accession>
<protein>
    <submittedName>
        <fullName evidence="1">Uncharacterized protein</fullName>
    </submittedName>
</protein>
<dbReference type="Proteomes" id="UP000815325">
    <property type="component" value="Unassembled WGS sequence"/>
</dbReference>
<gene>
    <name evidence="1" type="ORF">DUNSADRAFT_13217</name>
</gene>
<feature type="non-terminal residue" evidence="1">
    <location>
        <position position="66"/>
    </location>
</feature>
<sequence>GQWLRLGHIPFTPSIAEVQGTRKHWQPDVPAFWGNDSALRIRTTIDPSAWSRAQSWVMQPDSVCFQ</sequence>
<name>A0ABQ7FR82_DUNSA</name>
<proteinExistence type="predicted"/>
<reference evidence="1" key="1">
    <citation type="submission" date="2017-08" db="EMBL/GenBank/DDBJ databases">
        <authorList>
            <person name="Polle J.E."/>
            <person name="Barry K."/>
            <person name="Cushman J."/>
            <person name="Schmutz J."/>
            <person name="Tran D."/>
            <person name="Hathwaick L.T."/>
            <person name="Yim W.C."/>
            <person name="Jenkins J."/>
            <person name="Mckie-Krisberg Z.M."/>
            <person name="Prochnik S."/>
            <person name="Lindquist E."/>
            <person name="Dockter R.B."/>
            <person name="Adam C."/>
            <person name="Molina H."/>
            <person name="Bunkerborg J."/>
            <person name="Jin E."/>
            <person name="Buchheim M."/>
            <person name="Magnuson J."/>
        </authorList>
    </citation>
    <scope>NUCLEOTIDE SEQUENCE</scope>
    <source>
        <strain evidence="1">CCAP 19/18</strain>
    </source>
</reference>
<keyword evidence="2" id="KW-1185">Reference proteome</keyword>
<dbReference type="EMBL" id="MU074589">
    <property type="protein sequence ID" value="KAF5825238.1"/>
    <property type="molecule type" value="Genomic_DNA"/>
</dbReference>
<feature type="non-terminal residue" evidence="1">
    <location>
        <position position="1"/>
    </location>
</feature>
<evidence type="ECO:0000313" key="2">
    <source>
        <dbReference type="Proteomes" id="UP000815325"/>
    </source>
</evidence>